<evidence type="ECO:0000313" key="8">
    <source>
        <dbReference type="EMBL" id="MRZ50513.1"/>
    </source>
</evidence>
<keyword evidence="1" id="KW-0805">Transcription regulation</keyword>
<dbReference type="InterPro" id="IPR001647">
    <property type="entry name" value="HTH_TetR"/>
</dbReference>
<evidence type="ECO:0000256" key="2">
    <source>
        <dbReference type="ARBA" id="ARBA00023125"/>
    </source>
</evidence>
<dbReference type="PANTHER" id="PTHR43479:SF11">
    <property type="entry name" value="ACREF_ENVCD OPERON REPRESSOR-RELATED"/>
    <property type="match status" value="1"/>
</dbReference>
<dbReference type="EMBL" id="WKMC01000005">
    <property type="protein sequence ID" value="MRZ50513.1"/>
    <property type="molecule type" value="Genomic_DNA"/>
</dbReference>
<dbReference type="Proteomes" id="UP000461276">
    <property type="component" value="Unassembled WGS sequence"/>
</dbReference>
<dbReference type="PRINTS" id="PR00455">
    <property type="entry name" value="HTHTETR"/>
</dbReference>
<accession>A0A174JZ91</accession>
<reference evidence="6 10" key="1">
    <citation type="submission" date="2015-09" db="EMBL/GenBank/DDBJ databases">
        <authorList>
            <consortium name="Pathogen Informatics"/>
        </authorList>
    </citation>
    <scope>NUCLEOTIDE SEQUENCE [LARGE SCALE GENOMIC DNA]</scope>
    <source>
        <strain evidence="6 10">2789STDY5608822</strain>
    </source>
</reference>
<dbReference type="GO" id="GO:0003677">
    <property type="term" value="F:DNA binding"/>
    <property type="evidence" value="ECO:0007669"/>
    <property type="project" value="UniProtKB-UniRule"/>
</dbReference>
<keyword evidence="3" id="KW-0804">Transcription</keyword>
<evidence type="ECO:0000256" key="4">
    <source>
        <dbReference type="PROSITE-ProRule" id="PRU00335"/>
    </source>
</evidence>
<dbReference type="InterPro" id="IPR036271">
    <property type="entry name" value="Tet_transcr_reg_TetR-rel_C_sf"/>
</dbReference>
<evidence type="ECO:0000313" key="6">
    <source>
        <dbReference type="EMBL" id="CUP02349.1"/>
    </source>
</evidence>
<dbReference type="PANTHER" id="PTHR43479">
    <property type="entry name" value="ACREF/ENVCD OPERON REPRESSOR-RELATED"/>
    <property type="match status" value="1"/>
</dbReference>
<dbReference type="RefSeq" id="WP_009276612.1">
    <property type="nucleotide sequence ID" value="NZ_CABMKT010000001.1"/>
</dbReference>
<dbReference type="PROSITE" id="PS50977">
    <property type="entry name" value="HTH_TETR_2"/>
    <property type="match status" value="1"/>
</dbReference>
<dbReference type="EMBL" id="CYYK01000015">
    <property type="protein sequence ID" value="CUP02349.1"/>
    <property type="molecule type" value="Genomic_DNA"/>
</dbReference>
<dbReference type="FunFam" id="1.10.10.60:FF:000141">
    <property type="entry name" value="TetR family transcriptional regulator"/>
    <property type="match status" value="1"/>
</dbReference>
<feature type="DNA-binding region" description="H-T-H motif" evidence="4">
    <location>
        <begin position="23"/>
        <end position="42"/>
    </location>
</feature>
<evidence type="ECO:0000313" key="10">
    <source>
        <dbReference type="Proteomes" id="UP000095455"/>
    </source>
</evidence>
<evidence type="ECO:0000313" key="9">
    <source>
        <dbReference type="EMBL" id="RHD74386.1"/>
    </source>
</evidence>
<comment type="caution">
    <text evidence="7">The sequence shown here is derived from an EMBL/GenBank/DDBJ whole genome shotgun (WGS) entry which is preliminary data.</text>
</comment>
<dbReference type="AlphaFoldDB" id="A0A174JZ91"/>
<dbReference type="Gene3D" id="1.10.357.10">
    <property type="entry name" value="Tetracycline Repressor, domain 2"/>
    <property type="match status" value="1"/>
</dbReference>
<dbReference type="Gene3D" id="1.10.10.60">
    <property type="entry name" value="Homeodomain-like"/>
    <property type="match status" value="1"/>
</dbReference>
<proteinExistence type="predicted"/>
<feature type="domain" description="HTH tetR-type" evidence="5">
    <location>
        <begin position="1"/>
        <end position="60"/>
    </location>
</feature>
<dbReference type="Proteomes" id="UP000095455">
    <property type="component" value="Unassembled WGS sequence"/>
</dbReference>
<gene>
    <name evidence="6" type="primary">acrR</name>
    <name evidence="9" type="ORF">DW782_10985</name>
    <name evidence="6" type="ORF">ERS852380_03738</name>
    <name evidence="8" type="ORF">GKD66_09820</name>
    <name evidence="7" type="ORF">GKD67_16935</name>
</gene>
<dbReference type="Proteomes" id="UP000441358">
    <property type="component" value="Unassembled WGS sequence"/>
</dbReference>
<evidence type="ECO:0000313" key="11">
    <source>
        <dbReference type="Proteomes" id="UP000284660"/>
    </source>
</evidence>
<dbReference type="SUPFAM" id="SSF46689">
    <property type="entry name" value="Homeodomain-like"/>
    <property type="match status" value="1"/>
</dbReference>
<reference evidence="9 11" key="2">
    <citation type="submission" date="2018-08" db="EMBL/GenBank/DDBJ databases">
        <title>A genome reference for cultivated species of the human gut microbiota.</title>
        <authorList>
            <person name="Zou Y."/>
            <person name="Xue W."/>
            <person name="Luo G."/>
        </authorList>
    </citation>
    <scope>NUCLEOTIDE SEQUENCE [LARGE SCALE GENOMIC DNA]</scope>
    <source>
        <strain evidence="9 11">AM30-4</strain>
    </source>
</reference>
<dbReference type="SUPFAM" id="SSF48498">
    <property type="entry name" value="Tetracyclin repressor-like, C-terminal domain"/>
    <property type="match status" value="1"/>
</dbReference>
<dbReference type="EMBL" id="QSJN01000006">
    <property type="protein sequence ID" value="RHD74386.1"/>
    <property type="molecule type" value="Genomic_DNA"/>
</dbReference>
<protein>
    <submittedName>
        <fullName evidence="6">Potential acrAB operon repressor</fullName>
    </submittedName>
    <submittedName>
        <fullName evidence="7">TetR family transcriptional regulator</fullName>
    </submittedName>
    <submittedName>
        <fullName evidence="9">TetR/AcrR family transcriptional regulator</fullName>
    </submittedName>
</protein>
<evidence type="ECO:0000313" key="13">
    <source>
        <dbReference type="Proteomes" id="UP000461276"/>
    </source>
</evidence>
<dbReference type="InterPro" id="IPR050624">
    <property type="entry name" value="HTH-type_Tx_Regulator"/>
</dbReference>
<dbReference type="InterPro" id="IPR009057">
    <property type="entry name" value="Homeodomain-like_sf"/>
</dbReference>
<evidence type="ECO:0000256" key="3">
    <source>
        <dbReference type="ARBA" id="ARBA00023163"/>
    </source>
</evidence>
<name>A0A174JZ91_PARDI</name>
<evidence type="ECO:0000256" key="1">
    <source>
        <dbReference type="ARBA" id="ARBA00023015"/>
    </source>
</evidence>
<evidence type="ECO:0000313" key="7">
    <source>
        <dbReference type="EMBL" id="MRY94882.1"/>
    </source>
</evidence>
<reference evidence="12 13" key="3">
    <citation type="journal article" date="2019" name="Nat. Med.">
        <title>A library of human gut bacterial isolates paired with longitudinal multiomics data enables mechanistic microbiome research.</title>
        <authorList>
            <person name="Poyet M."/>
            <person name="Groussin M."/>
            <person name="Gibbons S.M."/>
            <person name="Avila-Pacheco J."/>
            <person name="Jiang X."/>
            <person name="Kearney S.M."/>
            <person name="Perrotta A.R."/>
            <person name="Berdy B."/>
            <person name="Zhao S."/>
            <person name="Lieberman T.D."/>
            <person name="Swanson P.K."/>
            <person name="Smith M."/>
            <person name="Roesemann S."/>
            <person name="Alexander J.E."/>
            <person name="Rich S.A."/>
            <person name="Livny J."/>
            <person name="Vlamakis H."/>
            <person name="Clish C."/>
            <person name="Bullock K."/>
            <person name="Deik A."/>
            <person name="Scott J."/>
            <person name="Pierce K.A."/>
            <person name="Xavier R.J."/>
            <person name="Alm E.J."/>
        </authorList>
    </citation>
    <scope>NUCLEOTIDE SEQUENCE [LARGE SCALE GENOMIC DNA]</scope>
    <source>
        <strain evidence="8 12">BIOML-A32</strain>
        <strain evidence="7 13">BIOML-A9</strain>
    </source>
</reference>
<organism evidence="7 13">
    <name type="scientific">Parabacteroides distasonis</name>
    <dbReference type="NCBI Taxonomy" id="823"/>
    <lineage>
        <taxon>Bacteria</taxon>
        <taxon>Pseudomonadati</taxon>
        <taxon>Bacteroidota</taxon>
        <taxon>Bacteroidia</taxon>
        <taxon>Bacteroidales</taxon>
        <taxon>Tannerellaceae</taxon>
        <taxon>Parabacteroides</taxon>
    </lineage>
</organism>
<evidence type="ECO:0000313" key="12">
    <source>
        <dbReference type="Proteomes" id="UP000441358"/>
    </source>
</evidence>
<evidence type="ECO:0000259" key="5">
    <source>
        <dbReference type="PROSITE" id="PS50977"/>
    </source>
</evidence>
<dbReference type="Proteomes" id="UP000284660">
    <property type="component" value="Unassembled WGS sequence"/>
</dbReference>
<dbReference type="EMBL" id="WKMY01000014">
    <property type="protein sequence ID" value="MRY94882.1"/>
    <property type="molecule type" value="Genomic_DNA"/>
</dbReference>
<sequence>MIKEQIINTAFDLFSQYGIKSVSMDDVAKAAGISKRTLYESFEDKETLLIEGIDHNTESLGQYLTGLEKEPFNALEVILLFYEEMMKNPRWFNEKFYEDLKKYPKAQQKIEMNKARMGKRCMDLFTRGVKEGVFQKGINFEIMALLVKEQTKMLRPSNVFCKHSITEVYNTILLTFLKGISTEKGRAILDRFDLKQSYDL</sequence>
<dbReference type="Pfam" id="PF00440">
    <property type="entry name" value="TetR_N"/>
    <property type="match status" value="1"/>
</dbReference>
<keyword evidence="2 4" id="KW-0238">DNA-binding</keyword>